<comment type="caution">
    <text evidence="5">The sequence shown here is derived from an EMBL/GenBank/DDBJ whole genome shotgun (WGS) entry which is preliminary data.</text>
</comment>
<feature type="domain" description="Glycosyl transferase family 1" evidence="3">
    <location>
        <begin position="193"/>
        <end position="340"/>
    </location>
</feature>
<sequence>MRNKTVHIIGSRGYPSFYGGFETLVRHLAPFLSDRGWDVTVFGRTPTDPAEITTGDPRVRAKHTMGLETKSLSTLTYGFTSTVASARERPDAALVLNVANGYWLPLLAARGVPTLVNVDGMEWKREKWNKLAKAVFLGGAKLTARWADALVYDSRALGDQWAKMFLREGTFIPYGASGVPQMQPPLDLPSSGYILYVARFVPENTVVEFLQAAENLSNDYQVVIVGSSGYGGEIEELARSLSERKERVTWLGHLSNDDLLFALWKNAGVYYHGHSVGGTNPALVQAMALGSPTVARDTAYNREVLAETGIYADPTADDIESKIRSLMQKPDLRREKSRSAEDRARAEYTWNRICADYESALIEIIGT</sequence>
<dbReference type="PANTHER" id="PTHR12526:SF510">
    <property type="entry name" value="D-INOSITOL 3-PHOSPHATE GLYCOSYLTRANSFERASE"/>
    <property type="match status" value="1"/>
</dbReference>
<feature type="domain" description="Glycosyltransferase subfamily 4-like N-terminal" evidence="4">
    <location>
        <begin position="19"/>
        <end position="175"/>
    </location>
</feature>
<dbReference type="Pfam" id="PF13579">
    <property type="entry name" value="Glyco_trans_4_4"/>
    <property type="match status" value="1"/>
</dbReference>
<name>A0ABS7NW10_9NOCA</name>
<keyword evidence="2" id="KW-0808">Transferase</keyword>
<evidence type="ECO:0000256" key="1">
    <source>
        <dbReference type="ARBA" id="ARBA00022676"/>
    </source>
</evidence>
<evidence type="ECO:0000313" key="5">
    <source>
        <dbReference type="EMBL" id="MBY6322229.1"/>
    </source>
</evidence>
<evidence type="ECO:0000259" key="3">
    <source>
        <dbReference type="Pfam" id="PF00534"/>
    </source>
</evidence>
<dbReference type="InterPro" id="IPR001296">
    <property type="entry name" value="Glyco_trans_1"/>
</dbReference>
<dbReference type="Proteomes" id="UP001520140">
    <property type="component" value="Unassembled WGS sequence"/>
</dbReference>
<keyword evidence="6" id="KW-1185">Reference proteome</keyword>
<evidence type="ECO:0000259" key="4">
    <source>
        <dbReference type="Pfam" id="PF13579"/>
    </source>
</evidence>
<protein>
    <submittedName>
        <fullName evidence="5">Glycosyltransferase</fullName>
    </submittedName>
</protein>
<keyword evidence="1" id="KW-0328">Glycosyltransferase</keyword>
<accession>A0ABS7NW10</accession>
<organism evidence="5 6">
    <name type="scientific">Rhodococcoides kroppenstedtii</name>
    <dbReference type="NCBI Taxonomy" id="293050"/>
    <lineage>
        <taxon>Bacteria</taxon>
        <taxon>Bacillati</taxon>
        <taxon>Actinomycetota</taxon>
        <taxon>Actinomycetes</taxon>
        <taxon>Mycobacteriales</taxon>
        <taxon>Nocardiaceae</taxon>
        <taxon>Rhodococcoides</taxon>
    </lineage>
</organism>
<reference evidence="5 6" key="1">
    <citation type="submission" date="2020-06" db="EMBL/GenBank/DDBJ databases">
        <title>Taxonomy, biology and ecology of Rhodococcus bacteria occurring in California pistachio and other woody hosts as revealed by genome sequence analyses.</title>
        <authorList>
            <person name="Gai Y."/>
            <person name="Riely B."/>
        </authorList>
    </citation>
    <scope>NUCLEOTIDE SEQUENCE [LARGE SCALE GENOMIC DNA]</scope>
    <source>
        <strain evidence="5 6">BP-284</strain>
    </source>
</reference>
<dbReference type="RefSeq" id="WP_082833946.1">
    <property type="nucleotide sequence ID" value="NZ_JABUKE010000016.1"/>
</dbReference>
<gene>
    <name evidence="5" type="ORF">HQ605_15480</name>
</gene>
<dbReference type="Pfam" id="PF00534">
    <property type="entry name" value="Glycos_transf_1"/>
    <property type="match status" value="1"/>
</dbReference>
<evidence type="ECO:0000256" key="2">
    <source>
        <dbReference type="ARBA" id="ARBA00022679"/>
    </source>
</evidence>
<evidence type="ECO:0000313" key="6">
    <source>
        <dbReference type="Proteomes" id="UP001520140"/>
    </source>
</evidence>
<dbReference type="InterPro" id="IPR028098">
    <property type="entry name" value="Glyco_trans_4-like_N"/>
</dbReference>
<proteinExistence type="predicted"/>
<dbReference type="SUPFAM" id="SSF53756">
    <property type="entry name" value="UDP-Glycosyltransferase/glycogen phosphorylase"/>
    <property type="match status" value="1"/>
</dbReference>
<dbReference type="EMBL" id="JABUKG010000017">
    <property type="protein sequence ID" value="MBY6322229.1"/>
    <property type="molecule type" value="Genomic_DNA"/>
</dbReference>
<dbReference type="PANTHER" id="PTHR12526">
    <property type="entry name" value="GLYCOSYLTRANSFERASE"/>
    <property type="match status" value="1"/>
</dbReference>
<dbReference type="Gene3D" id="3.40.50.2000">
    <property type="entry name" value="Glycogen Phosphorylase B"/>
    <property type="match status" value="2"/>
</dbReference>